<dbReference type="PROSITE" id="PS50065">
    <property type="entry name" value="HMG_COA_REDUCTASE_4"/>
    <property type="match status" value="1"/>
</dbReference>
<dbReference type="NCBIfam" id="TIGR00532">
    <property type="entry name" value="HMG_CoA_R_NAD"/>
    <property type="match status" value="1"/>
</dbReference>
<reference evidence="4 5" key="1">
    <citation type="submission" date="2019-07" db="EMBL/GenBank/DDBJ databases">
        <title>R&amp;d 2014.</title>
        <authorList>
            <person name="Klenk H.-P."/>
        </authorList>
    </citation>
    <scope>NUCLEOTIDE SEQUENCE [LARGE SCALE GENOMIC DNA]</scope>
    <source>
        <strain evidence="4 5">DSM 43868</strain>
    </source>
</reference>
<dbReference type="GO" id="GO:0140643">
    <property type="term" value="F:hydroxymethylglutaryl-CoA reductase (NADH) activity"/>
    <property type="evidence" value="ECO:0007669"/>
    <property type="project" value="UniProtKB-EC"/>
</dbReference>
<evidence type="ECO:0000256" key="3">
    <source>
        <dbReference type="RuleBase" id="RU361219"/>
    </source>
</evidence>
<dbReference type="EMBL" id="VLKE01000001">
    <property type="protein sequence ID" value="TWH70895.1"/>
    <property type="molecule type" value="Genomic_DNA"/>
</dbReference>
<dbReference type="Pfam" id="PF00368">
    <property type="entry name" value="HMG-CoA_red"/>
    <property type="match status" value="1"/>
</dbReference>
<organism evidence="4 5">
    <name type="scientific">Micromonospora olivasterospora</name>
    <dbReference type="NCBI Taxonomy" id="1880"/>
    <lineage>
        <taxon>Bacteria</taxon>
        <taxon>Bacillati</taxon>
        <taxon>Actinomycetota</taxon>
        <taxon>Actinomycetes</taxon>
        <taxon>Micromonosporales</taxon>
        <taxon>Micromonosporaceae</taxon>
        <taxon>Micromonospora</taxon>
    </lineage>
</organism>
<dbReference type="PRINTS" id="PR00071">
    <property type="entry name" value="HMGCOARDTASE"/>
</dbReference>
<proteinExistence type="inferred from homology"/>
<dbReference type="Gene3D" id="3.90.770.10">
    <property type="entry name" value="3-hydroxy-3-methylglutaryl-coenzyme A Reductase, Chain A, domain 2"/>
    <property type="match status" value="2"/>
</dbReference>
<dbReference type="RefSeq" id="WP_145777072.1">
    <property type="nucleotide sequence ID" value="NZ_BAAATQ010000320.1"/>
</dbReference>
<gene>
    <name evidence="4" type="ORF">JD77_05920</name>
</gene>
<evidence type="ECO:0000313" key="5">
    <source>
        <dbReference type="Proteomes" id="UP000319825"/>
    </source>
</evidence>
<dbReference type="InterPro" id="IPR009029">
    <property type="entry name" value="HMG_CoA_Rdtase_sub-bd_dom_sf"/>
</dbReference>
<dbReference type="AlphaFoldDB" id="A0A562IJH9"/>
<dbReference type="Proteomes" id="UP000319825">
    <property type="component" value="Unassembled WGS sequence"/>
</dbReference>
<dbReference type="InterPro" id="IPR023074">
    <property type="entry name" value="HMG_CoA_Rdtase_cat_sf"/>
</dbReference>
<dbReference type="InterPro" id="IPR009023">
    <property type="entry name" value="HMG_CoA_Rdtase_NAD(P)-bd_sf"/>
</dbReference>
<dbReference type="EC" id="1.1.1.88" evidence="3"/>
<dbReference type="OrthoDB" id="9764892at2"/>
<keyword evidence="5" id="KW-1185">Reference proteome</keyword>
<dbReference type="PANTHER" id="PTHR10572:SF24">
    <property type="entry name" value="3-HYDROXY-3-METHYLGLUTARYL-COENZYME A REDUCTASE"/>
    <property type="match status" value="1"/>
</dbReference>
<dbReference type="PROSITE" id="PS00066">
    <property type="entry name" value="HMG_COA_REDUCTASE_1"/>
    <property type="match status" value="1"/>
</dbReference>
<dbReference type="PROSITE" id="PS01192">
    <property type="entry name" value="HMG_COA_REDUCTASE_3"/>
    <property type="match status" value="1"/>
</dbReference>
<comment type="catalytic activity">
    <reaction evidence="3">
        <text>(R)-mevalonate + 2 NAD(+) + CoA = (3S)-3-hydroxy-3-methylglutaryl-CoA + 2 NADH + 2 H(+)</text>
        <dbReference type="Rhea" id="RHEA:14833"/>
        <dbReference type="ChEBI" id="CHEBI:15378"/>
        <dbReference type="ChEBI" id="CHEBI:36464"/>
        <dbReference type="ChEBI" id="CHEBI:43074"/>
        <dbReference type="ChEBI" id="CHEBI:57287"/>
        <dbReference type="ChEBI" id="CHEBI:57540"/>
        <dbReference type="ChEBI" id="CHEBI:57945"/>
        <dbReference type="EC" id="1.1.1.88"/>
    </reaction>
</comment>
<comment type="similarity">
    <text evidence="1 3">Belongs to the HMG-CoA reductase family.</text>
</comment>
<keyword evidence="2 3" id="KW-0560">Oxidoreductase</keyword>
<dbReference type="PROSITE" id="PS00318">
    <property type="entry name" value="HMG_COA_REDUCTASE_2"/>
    <property type="match status" value="1"/>
</dbReference>
<comment type="caution">
    <text evidence="4">The sequence shown here is derived from an EMBL/GenBank/DDBJ whole genome shotgun (WGS) entry which is preliminary data.</text>
</comment>
<dbReference type="UniPathway" id="UPA00257">
    <property type="reaction ID" value="UER00367"/>
</dbReference>
<dbReference type="InterPro" id="IPR023076">
    <property type="entry name" value="HMG_CoA_Rdtase_CS"/>
</dbReference>
<dbReference type="Gene3D" id="1.10.8.660">
    <property type="match status" value="1"/>
</dbReference>
<protein>
    <recommendedName>
        <fullName evidence="3">3-hydroxy-3-methylglutaryl coenzyme A reductase</fullName>
        <shortName evidence="3">HMG-CoA reductase</shortName>
        <ecNumber evidence="3">1.1.1.88</ecNumber>
    </recommendedName>
</protein>
<keyword evidence="3" id="KW-0520">NAD</keyword>
<sequence>MTTTSTTSRLAGLRDRTVAERRRLIAENTGVELARLDVLEPASGLQVEQANHLIENVIGVMSLPVGVATNFTINGRDVLVPMATEEASVVAAASNAARIARVRGGFTTSSTAPLMQAQVQVLDVVDPEAARARLLEAADEILRLANDQDPLLIRLGGGARELRVRLVRSQVQTYVVAHLVVDVRDAMGANAVNTMAEAVASRVGEIAGGRPLLRILTNKADLRVTRARAVFDAESLGGPEIVDNLVHAAALAEADPYRAATHNKGIMNGITAVVLATGNDTRAVEAGAHSHAVGPDGRYTSLSHYEKDADGDLVGVLELPMPVGLVGGATKAHPVAQAALAILGVTTAQQLADVIVATGLAQNLAAMRALATEGIQRGHMSLHARNIAVTAGASGDEVDKVVARLISDRAIRGEHAEKVLAELRAAQ</sequence>
<dbReference type="InterPro" id="IPR002202">
    <property type="entry name" value="HMG_CoA_Rdtase"/>
</dbReference>
<evidence type="ECO:0000313" key="4">
    <source>
        <dbReference type="EMBL" id="TWH70895.1"/>
    </source>
</evidence>
<accession>A0A562IJH9</accession>
<dbReference type="PANTHER" id="PTHR10572">
    <property type="entry name" value="3-HYDROXY-3-METHYLGLUTARYL-COENZYME A REDUCTASE"/>
    <property type="match status" value="1"/>
</dbReference>
<dbReference type="SUPFAM" id="SSF55035">
    <property type="entry name" value="NAD-binding domain of HMG-CoA reductase"/>
    <property type="match status" value="1"/>
</dbReference>
<dbReference type="InterPro" id="IPR004553">
    <property type="entry name" value="HMG_CoA_Rdtase_bac-typ"/>
</dbReference>
<evidence type="ECO:0000256" key="1">
    <source>
        <dbReference type="ARBA" id="ARBA00007661"/>
    </source>
</evidence>
<evidence type="ECO:0000256" key="2">
    <source>
        <dbReference type="ARBA" id="ARBA00023002"/>
    </source>
</evidence>
<dbReference type="CDD" id="cd00644">
    <property type="entry name" value="HMG-CoA_reductase_classII"/>
    <property type="match status" value="1"/>
</dbReference>
<dbReference type="GO" id="GO:0015936">
    <property type="term" value="P:coenzyme A metabolic process"/>
    <property type="evidence" value="ECO:0007669"/>
    <property type="project" value="InterPro"/>
</dbReference>
<dbReference type="SUPFAM" id="SSF56542">
    <property type="entry name" value="Substrate-binding domain of HMG-CoA reductase"/>
    <property type="match status" value="1"/>
</dbReference>
<dbReference type="GO" id="GO:0004420">
    <property type="term" value="F:hydroxymethylglutaryl-CoA reductase (NADPH) activity"/>
    <property type="evidence" value="ECO:0007669"/>
    <property type="project" value="InterPro"/>
</dbReference>
<name>A0A562IJH9_MICOL</name>
<comment type="pathway">
    <text evidence="3">Metabolic intermediate metabolism; (R)-mevalonate degradation; (S)-3-hydroxy-3-methylglutaryl-CoA from (R)-mevalonate: step 1/1.</text>
</comment>